<evidence type="ECO:0000313" key="2">
    <source>
        <dbReference type="WBParaSite" id="Hba_15116"/>
    </source>
</evidence>
<dbReference type="WBParaSite" id="Hba_15116">
    <property type="protein sequence ID" value="Hba_15116"/>
    <property type="gene ID" value="Hba_15116"/>
</dbReference>
<sequence length="167" mass="19967">MEEITEASKAEGMNNLSVHVFAYEYSISNYAQTRNNYQPTPDDYEHRIYKIRHSTYKCEKERTVNLFYNEDSEGNGHFSLITNLSRLLSRSNGDNMKYYCCRCLSYYYNQEKLDRHFENCENTPPIEHRLSRKNIEKDKWTKNIGKHVPSAYCLSFTFFDRKYLGNM</sequence>
<reference evidence="2" key="1">
    <citation type="submission" date="2016-11" db="UniProtKB">
        <authorList>
            <consortium name="WormBaseParasite"/>
        </authorList>
    </citation>
    <scope>IDENTIFICATION</scope>
</reference>
<dbReference type="PANTHER" id="PTHR31511">
    <property type="entry name" value="PROTEIN CBG23764"/>
    <property type="match status" value="1"/>
</dbReference>
<name>A0A1I7XCE3_HETBA</name>
<dbReference type="PANTHER" id="PTHR31511:SF12">
    <property type="entry name" value="RHO TERMINATION FACTOR N-TERMINAL DOMAIN-CONTAINING PROTEIN"/>
    <property type="match status" value="1"/>
</dbReference>
<keyword evidence="1" id="KW-1185">Reference proteome</keyword>
<protein>
    <submittedName>
        <fullName evidence="2">C2H2-type domain-containing protein</fullName>
    </submittedName>
</protein>
<dbReference type="Proteomes" id="UP000095283">
    <property type="component" value="Unplaced"/>
</dbReference>
<organism evidence="1 2">
    <name type="scientific">Heterorhabditis bacteriophora</name>
    <name type="common">Entomopathogenic nematode worm</name>
    <dbReference type="NCBI Taxonomy" id="37862"/>
    <lineage>
        <taxon>Eukaryota</taxon>
        <taxon>Metazoa</taxon>
        <taxon>Ecdysozoa</taxon>
        <taxon>Nematoda</taxon>
        <taxon>Chromadorea</taxon>
        <taxon>Rhabditida</taxon>
        <taxon>Rhabditina</taxon>
        <taxon>Rhabditomorpha</taxon>
        <taxon>Strongyloidea</taxon>
        <taxon>Heterorhabditidae</taxon>
        <taxon>Heterorhabditis</taxon>
    </lineage>
</organism>
<accession>A0A1I7XCE3</accession>
<proteinExistence type="predicted"/>
<evidence type="ECO:0000313" key="1">
    <source>
        <dbReference type="Proteomes" id="UP000095283"/>
    </source>
</evidence>
<dbReference type="AlphaFoldDB" id="A0A1I7XCE3"/>